<dbReference type="EMBL" id="GEDC01000811">
    <property type="protein sequence ID" value="JAS36487.1"/>
    <property type="molecule type" value="Transcribed_RNA"/>
</dbReference>
<dbReference type="InterPro" id="IPR019481">
    <property type="entry name" value="TFIIIC_triple_barrel"/>
</dbReference>
<dbReference type="Pfam" id="PF10419">
    <property type="entry name" value="TFIIIC_sub6"/>
    <property type="match status" value="1"/>
</dbReference>
<dbReference type="Gene3D" id="2.60.40.4370">
    <property type="match status" value="1"/>
</dbReference>
<dbReference type="AlphaFoldDB" id="A0A1B6EEX5"/>
<reference evidence="2" key="1">
    <citation type="submission" date="2015-12" db="EMBL/GenBank/DDBJ databases">
        <title>De novo transcriptome assembly of four potential Pierce s Disease insect vectors from Arizona vineyards.</title>
        <authorList>
            <person name="Tassone E.E."/>
        </authorList>
    </citation>
    <scope>NUCLEOTIDE SEQUENCE</scope>
</reference>
<evidence type="ECO:0000313" key="2">
    <source>
        <dbReference type="EMBL" id="JAS36487.1"/>
    </source>
</evidence>
<gene>
    <name evidence="2" type="ORF">g.5440</name>
</gene>
<dbReference type="GO" id="GO:0000127">
    <property type="term" value="C:transcription factor TFIIIC complex"/>
    <property type="evidence" value="ECO:0007669"/>
    <property type="project" value="TreeGrafter"/>
</dbReference>
<accession>A0A1B6EEX5</accession>
<dbReference type="GO" id="GO:0006383">
    <property type="term" value="P:transcription by RNA polymerase III"/>
    <property type="evidence" value="ECO:0007669"/>
    <property type="project" value="InterPro"/>
</dbReference>
<dbReference type="InterPro" id="IPR042771">
    <property type="entry name" value="GTF3C6-like"/>
</dbReference>
<dbReference type="PANTHER" id="PTHR21860">
    <property type="entry name" value="TRANSCRIPTION INITIATION FACTOR IIIC TFIIIC , POLYPEPTIDE 6-RELATED"/>
    <property type="match status" value="1"/>
</dbReference>
<protein>
    <recommendedName>
        <fullName evidence="1">Transcription factor TFIIIC triple barrel domain-containing protein</fullName>
    </recommendedName>
</protein>
<evidence type="ECO:0000259" key="1">
    <source>
        <dbReference type="Pfam" id="PF10419"/>
    </source>
</evidence>
<dbReference type="PANTHER" id="PTHR21860:SF2">
    <property type="entry name" value="GENERAL TRANSCRIPTION FACTOR 3C POLYPEPTIDE 6"/>
    <property type="match status" value="1"/>
</dbReference>
<sequence length="148" mass="17067">MSEDDYEVVEEILVYAEFQTVLPEELFECNPLIKIIGLDSDQPVLQIGHQIHEGSWLDIPGTALIFEEVEPTPPKDKLFTKTTAKTLKYVTKTRKGLFLKRVFTTPKEEKLEEEAMETENVDVNSQKTPVQRKYEALQEEPMVIVLQQ</sequence>
<organism evidence="2">
    <name type="scientific">Clastoptera arizonana</name>
    <name type="common">Arizona spittle bug</name>
    <dbReference type="NCBI Taxonomy" id="38151"/>
    <lineage>
        <taxon>Eukaryota</taxon>
        <taxon>Metazoa</taxon>
        <taxon>Ecdysozoa</taxon>
        <taxon>Arthropoda</taxon>
        <taxon>Hexapoda</taxon>
        <taxon>Insecta</taxon>
        <taxon>Pterygota</taxon>
        <taxon>Neoptera</taxon>
        <taxon>Paraneoptera</taxon>
        <taxon>Hemiptera</taxon>
        <taxon>Auchenorrhyncha</taxon>
        <taxon>Cercopoidea</taxon>
        <taxon>Clastopteridae</taxon>
        <taxon>Clastoptera</taxon>
    </lineage>
</organism>
<feature type="domain" description="Transcription factor TFIIIC triple barrel" evidence="1">
    <location>
        <begin position="10"/>
        <end position="103"/>
    </location>
</feature>
<proteinExistence type="predicted"/>
<name>A0A1B6EEX5_9HEMI</name>